<keyword evidence="4 10" id="KW-0489">Methyltransferase</keyword>
<keyword evidence="6" id="KW-0227">DNA damage</keyword>
<evidence type="ECO:0000313" key="11">
    <source>
        <dbReference type="Proteomes" id="UP000015480"/>
    </source>
</evidence>
<dbReference type="InterPro" id="IPR036631">
    <property type="entry name" value="MGMT_N_sf"/>
</dbReference>
<comment type="similarity">
    <text evidence="2">Belongs to the MGMT family.</text>
</comment>
<dbReference type="InterPro" id="IPR036388">
    <property type="entry name" value="WH-like_DNA-bd_sf"/>
</dbReference>
<dbReference type="GO" id="GO:0032259">
    <property type="term" value="P:methylation"/>
    <property type="evidence" value="ECO:0007669"/>
    <property type="project" value="UniProtKB-KW"/>
</dbReference>
<dbReference type="Gene3D" id="1.10.10.10">
    <property type="entry name" value="Winged helix-like DNA-binding domain superfamily/Winged helix DNA-binding domain"/>
    <property type="match status" value="1"/>
</dbReference>
<evidence type="ECO:0000256" key="6">
    <source>
        <dbReference type="ARBA" id="ARBA00022763"/>
    </source>
</evidence>
<evidence type="ECO:0000256" key="8">
    <source>
        <dbReference type="ARBA" id="ARBA00049348"/>
    </source>
</evidence>
<dbReference type="EMBL" id="CP006650">
    <property type="protein sequence ID" value="AGT07732.1"/>
    <property type="molecule type" value="Genomic_DNA"/>
</dbReference>
<dbReference type="GO" id="GO:0006281">
    <property type="term" value="P:DNA repair"/>
    <property type="evidence" value="ECO:0007669"/>
    <property type="project" value="UniProtKB-KW"/>
</dbReference>
<proteinExistence type="inferred from homology"/>
<keyword evidence="5 10" id="KW-0808">Transferase</keyword>
<dbReference type="STRING" id="1367847.JCM7686_0623"/>
<dbReference type="FunFam" id="1.10.10.10:FF:000214">
    <property type="entry name" value="Methylated-DNA--protein-cysteine methyltransferase"/>
    <property type="match status" value="1"/>
</dbReference>
<dbReference type="Pfam" id="PF01035">
    <property type="entry name" value="DNA_binding_1"/>
    <property type="match status" value="1"/>
</dbReference>
<evidence type="ECO:0000256" key="5">
    <source>
        <dbReference type="ARBA" id="ARBA00022679"/>
    </source>
</evidence>
<dbReference type="CDD" id="cd06445">
    <property type="entry name" value="ATase"/>
    <property type="match status" value="1"/>
</dbReference>
<evidence type="ECO:0000256" key="2">
    <source>
        <dbReference type="ARBA" id="ARBA00008711"/>
    </source>
</evidence>
<dbReference type="SUPFAM" id="SSF46767">
    <property type="entry name" value="Methylated DNA-protein cysteine methyltransferase, C-terminal domain"/>
    <property type="match status" value="1"/>
</dbReference>
<comment type="catalytic activity">
    <reaction evidence="8">
        <text>a 6-O-methyl-2'-deoxyguanosine in DNA + L-cysteinyl-[protein] = S-methyl-L-cysteinyl-[protein] + a 2'-deoxyguanosine in DNA</text>
        <dbReference type="Rhea" id="RHEA:24000"/>
        <dbReference type="Rhea" id="RHEA-COMP:10131"/>
        <dbReference type="Rhea" id="RHEA-COMP:10132"/>
        <dbReference type="Rhea" id="RHEA-COMP:11367"/>
        <dbReference type="Rhea" id="RHEA-COMP:11368"/>
        <dbReference type="ChEBI" id="CHEBI:29950"/>
        <dbReference type="ChEBI" id="CHEBI:82612"/>
        <dbReference type="ChEBI" id="CHEBI:85445"/>
        <dbReference type="ChEBI" id="CHEBI:85448"/>
        <dbReference type="EC" id="2.1.1.63"/>
    </reaction>
</comment>
<sequence length="198" mass="21243">MTRTLFSLPLPEPGLQVVVVTVPDDDRGALLCIGRFETPIGPVIAIGGEGTLWALGMIGEMSEDEVRADLRARWPRARYVEAPEALQAAITALISGGGEIRVRLVGTEFQMKVWRALLDIHFGELASYGDIADMIGQPGAVRAVGTAVGQNPVSWAVPCHRVTLRGGKIGNYHWGESIKRILLAREGAVLAPLAITGR</sequence>
<evidence type="ECO:0000256" key="1">
    <source>
        <dbReference type="ARBA" id="ARBA00001286"/>
    </source>
</evidence>
<dbReference type="AlphaFoldDB" id="S5XRL1"/>
<dbReference type="GO" id="GO:0003908">
    <property type="term" value="F:methylated-DNA-[protein]-cysteine S-methyltransferase activity"/>
    <property type="evidence" value="ECO:0007669"/>
    <property type="project" value="UniProtKB-EC"/>
</dbReference>
<dbReference type="EC" id="2.1.1.63" evidence="3"/>
<gene>
    <name evidence="10" type="ORF">JCM7686_0623</name>
</gene>
<protein>
    <recommendedName>
        <fullName evidence="3">methylated-DNA--[protein]-cysteine S-methyltransferase</fullName>
        <ecNumber evidence="3">2.1.1.63</ecNumber>
    </recommendedName>
</protein>
<dbReference type="SUPFAM" id="SSF53155">
    <property type="entry name" value="Methylated DNA-protein cysteine methyltransferase domain"/>
    <property type="match status" value="1"/>
</dbReference>
<dbReference type="Proteomes" id="UP000015480">
    <property type="component" value="Chromosome"/>
</dbReference>
<name>S5XRL1_PARAH</name>
<dbReference type="HOGENOM" id="CLU_000445_52_2_5"/>
<dbReference type="NCBIfam" id="TIGR00589">
    <property type="entry name" value="ogt"/>
    <property type="match status" value="1"/>
</dbReference>
<evidence type="ECO:0000259" key="9">
    <source>
        <dbReference type="Pfam" id="PF01035"/>
    </source>
</evidence>
<dbReference type="InterPro" id="IPR036217">
    <property type="entry name" value="MethylDNA_cys_MeTrfase_DNAb"/>
</dbReference>
<evidence type="ECO:0000313" key="10">
    <source>
        <dbReference type="EMBL" id="AGT07732.1"/>
    </source>
</evidence>
<reference evidence="10 11" key="1">
    <citation type="journal article" date="2014" name="BMC Genomics">
        <title>Architecture and functions of a multipartite genome of the methylotrophic bacterium Paracoccus aminophilus JCM 7686, containing primary and secondary chromids.</title>
        <authorList>
            <person name="Dziewit L."/>
            <person name="Czarnecki J."/>
            <person name="Wibberg D."/>
            <person name="Radlinska M."/>
            <person name="Mrozek P."/>
            <person name="Szymczak M."/>
            <person name="Schluter A."/>
            <person name="Puhler A."/>
            <person name="Bartosik D."/>
        </authorList>
    </citation>
    <scope>NUCLEOTIDE SEQUENCE [LARGE SCALE GENOMIC DNA]</scope>
    <source>
        <strain evidence="10">JCM 7686</strain>
    </source>
</reference>
<dbReference type="OrthoDB" id="9802228at2"/>
<comment type="catalytic activity">
    <reaction evidence="1">
        <text>a 4-O-methyl-thymidine in DNA + L-cysteinyl-[protein] = a thymidine in DNA + S-methyl-L-cysteinyl-[protein]</text>
        <dbReference type="Rhea" id="RHEA:53428"/>
        <dbReference type="Rhea" id="RHEA-COMP:10131"/>
        <dbReference type="Rhea" id="RHEA-COMP:10132"/>
        <dbReference type="Rhea" id="RHEA-COMP:13555"/>
        <dbReference type="Rhea" id="RHEA-COMP:13556"/>
        <dbReference type="ChEBI" id="CHEBI:29950"/>
        <dbReference type="ChEBI" id="CHEBI:82612"/>
        <dbReference type="ChEBI" id="CHEBI:137386"/>
        <dbReference type="ChEBI" id="CHEBI:137387"/>
        <dbReference type="EC" id="2.1.1.63"/>
    </reaction>
</comment>
<keyword evidence="11" id="KW-1185">Reference proteome</keyword>
<dbReference type="RefSeq" id="WP_020949371.1">
    <property type="nucleotide sequence ID" value="NC_022041.1"/>
</dbReference>
<dbReference type="InterPro" id="IPR014048">
    <property type="entry name" value="MethylDNA_cys_MeTrfase_DNA-bd"/>
</dbReference>
<dbReference type="PANTHER" id="PTHR10815:SF13">
    <property type="entry name" value="METHYLATED-DNA--PROTEIN-CYSTEINE METHYLTRANSFERASE"/>
    <property type="match status" value="1"/>
</dbReference>
<organism evidence="10 11">
    <name type="scientific">Paracoccus aminophilus JCM 7686</name>
    <dbReference type="NCBI Taxonomy" id="1367847"/>
    <lineage>
        <taxon>Bacteria</taxon>
        <taxon>Pseudomonadati</taxon>
        <taxon>Pseudomonadota</taxon>
        <taxon>Alphaproteobacteria</taxon>
        <taxon>Rhodobacterales</taxon>
        <taxon>Paracoccaceae</taxon>
        <taxon>Paracoccus</taxon>
    </lineage>
</organism>
<keyword evidence="7" id="KW-0234">DNA repair</keyword>
<dbReference type="eggNOG" id="COG0350">
    <property type="taxonomic scope" value="Bacteria"/>
</dbReference>
<evidence type="ECO:0000256" key="7">
    <source>
        <dbReference type="ARBA" id="ARBA00023204"/>
    </source>
</evidence>
<dbReference type="KEGG" id="pami:JCM7686_0623"/>
<accession>S5XRL1</accession>
<evidence type="ECO:0000256" key="3">
    <source>
        <dbReference type="ARBA" id="ARBA00011918"/>
    </source>
</evidence>
<feature type="domain" description="Methylated-DNA-[protein]-cysteine S-methyltransferase DNA binding" evidence="9">
    <location>
        <begin position="108"/>
        <end position="188"/>
    </location>
</feature>
<dbReference type="PANTHER" id="PTHR10815">
    <property type="entry name" value="METHYLATED-DNA--PROTEIN-CYSTEINE METHYLTRANSFERASE"/>
    <property type="match status" value="1"/>
</dbReference>
<dbReference type="PATRIC" id="fig|1367847.3.peg.574"/>
<evidence type="ECO:0000256" key="4">
    <source>
        <dbReference type="ARBA" id="ARBA00022603"/>
    </source>
</evidence>